<sequence>MEPNIDENKIISSNNINNNNIKRTSPTTKPIVVEIIKSNLDKSSNQNDNLKTQTTNQKLNTEISIDIPDNHISNKSSSIGSFNGVARYSKNIYKWIQTNSILFQWKLEEEFKFQKLPITMMSYQMIISSFLSCLCIFVLKLTPYTPLKLSDFFFKMGPFTLLHSLNHIINALIPSQSVGMTRTLTPIITVFLQYLVLHVTFESGVYISVLIFSTGVSFMYLGSTSIEFFANPSVLGISFAIASLLSFQTVYAHRLFSTWLKPIDPLTIMLYFSPGSLMILIPSSLVFESNEIQSYLSTISNTKDLVTMISLGGIVTFFTFYMTFSINKRYDILTMALARNSKYMILKVHSHGVFQFFQIWNNFVGLILCFYGILKYKKVNIEPINLSKSKKSEHTAQS</sequence>
<proteinExistence type="predicted"/>
<keyword evidence="4 5" id="KW-0472">Membrane</keyword>
<dbReference type="Proteomes" id="UP000001396">
    <property type="component" value="Unassembled WGS sequence"/>
</dbReference>
<dbReference type="GeneID" id="31363933"/>
<evidence type="ECO:0000256" key="2">
    <source>
        <dbReference type="ARBA" id="ARBA00022692"/>
    </source>
</evidence>
<feature type="transmembrane region" description="Helical" evidence="5">
    <location>
        <begin position="234"/>
        <end position="256"/>
    </location>
</feature>
<dbReference type="FunCoup" id="D3BI85">
    <property type="interactions" value="176"/>
</dbReference>
<dbReference type="PANTHER" id="PTHR11132">
    <property type="entry name" value="SOLUTE CARRIER FAMILY 35"/>
    <property type="match status" value="1"/>
</dbReference>
<dbReference type="GO" id="GO:0016020">
    <property type="term" value="C:membrane"/>
    <property type="evidence" value="ECO:0007669"/>
    <property type="project" value="UniProtKB-SubCell"/>
</dbReference>
<protein>
    <recommendedName>
        <fullName evidence="8">Sugar phosphate transporter domain-containing protein</fullName>
    </recommendedName>
</protein>
<dbReference type="EMBL" id="ADBJ01000037">
    <property type="protein sequence ID" value="EFA78985.1"/>
    <property type="molecule type" value="Genomic_DNA"/>
</dbReference>
<keyword evidence="2 5" id="KW-0812">Transmembrane</keyword>
<keyword evidence="7" id="KW-1185">Reference proteome</keyword>
<feature type="transmembrane region" description="Helical" evidence="5">
    <location>
        <begin position="268"/>
        <end position="287"/>
    </location>
</feature>
<feature type="transmembrane region" description="Helical" evidence="5">
    <location>
        <begin position="121"/>
        <end position="140"/>
    </location>
</feature>
<evidence type="ECO:0000256" key="5">
    <source>
        <dbReference type="SAM" id="Phobius"/>
    </source>
</evidence>
<comment type="caution">
    <text evidence="6">The sequence shown here is derived from an EMBL/GenBank/DDBJ whole genome shotgun (WGS) entry which is preliminary data.</text>
</comment>
<dbReference type="STRING" id="670386.D3BI85"/>
<evidence type="ECO:0000256" key="1">
    <source>
        <dbReference type="ARBA" id="ARBA00004141"/>
    </source>
</evidence>
<accession>D3BI85</accession>
<evidence type="ECO:0008006" key="8">
    <source>
        <dbReference type="Google" id="ProtNLM"/>
    </source>
</evidence>
<comment type="subcellular location">
    <subcellularLocation>
        <location evidence="1">Membrane</location>
        <topology evidence="1">Multi-pass membrane protein</topology>
    </subcellularLocation>
</comment>
<evidence type="ECO:0000313" key="6">
    <source>
        <dbReference type="EMBL" id="EFA78985.1"/>
    </source>
</evidence>
<keyword evidence="3 5" id="KW-1133">Transmembrane helix</keyword>
<feature type="transmembrane region" description="Helical" evidence="5">
    <location>
        <begin position="308"/>
        <end position="326"/>
    </location>
</feature>
<gene>
    <name evidence="6" type="ORF">PPL_08453</name>
</gene>
<dbReference type="InterPro" id="IPR050186">
    <property type="entry name" value="TPT_transporter"/>
</dbReference>
<reference evidence="6 7" key="1">
    <citation type="journal article" date="2011" name="Genome Res.">
        <title>Phylogeny-wide analysis of social amoeba genomes highlights ancient origins for complex intercellular communication.</title>
        <authorList>
            <person name="Heidel A.J."/>
            <person name="Lawal H.M."/>
            <person name="Felder M."/>
            <person name="Schilde C."/>
            <person name="Helps N.R."/>
            <person name="Tunggal B."/>
            <person name="Rivero F."/>
            <person name="John U."/>
            <person name="Schleicher M."/>
            <person name="Eichinger L."/>
            <person name="Platzer M."/>
            <person name="Noegel A.A."/>
            <person name="Schaap P."/>
            <person name="Gloeckner G."/>
        </authorList>
    </citation>
    <scope>NUCLEOTIDE SEQUENCE [LARGE SCALE GENOMIC DNA]</scope>
    <source>
        <strain evidence="7">ATCC 26659 / Pp 5 / PN500</strain>
    </source>
</reference>
<dbReference type="RefSeq" id="XP_020431109.1">
    <property type="nucleotide sequence ID" value="XM_020579270.1"/>
</dbReference>
<evidence type="ECO:0000256" key="3">
    <source>
        <dbReference type="ARBA" id="ARBA00022989"/>
    </source>
</evidence>
<dbReference type="InParanoid" id="D3BI85"/>
<organism evidence="6 7">
    <name type="scientific">Heterostelium pallidum (strain ATCC 26659 / Pp 5 / PN500)</name>
    <name type="common">Cellular slime mold</name>
    <name type="synonym">Polysphondylium pallidum</name>
    <dbReference type="NCBI Taxonomy" id="670386"/>
    <lineage>
        <taxon>Eukaryota</taxon>
        <taxon>Amoebozoa</taxon>
        <taxon>Evosea</taxon>
        <taxon>Eumycetozoa</taxon>
        <taxon>Dictyostelia</taxon>
        <taxon>Acytosteliales</taxon>
        <taxon>Acytosteliaceae</taxon>
        <taxon>Heterostelium</taxon>
    </lineage>
</organism>
<feature type="transmembrane region" description="Helical" evidence="5">
    <location>
        <begin position="353"/>
        <end position="374"/>
    </location>
</feature>
<evidence type="ECO:0000256" key="4">
    <source>
        <dbReference type="ARBA" id="ARBA00023136"/>
    </source>
</evidence>
<dbReference type="AlphaFoldDB" id="D3BI85"/>
<name>D3BI85_HETP5</name>
<feature type="transmembrane region" description="Helical" evidence="5">
    <location>
        <begin position="203"/>
        <end position="222"/>
    </location>
</feature>
<evidence type="ECO:0000313" key="7">
    <source>
        <dbReference type="Proteomes" id="UP000001396"/>
    </source>
</evidence>